<dbReference type="AlphaFoldDB" id="A0A3A4AJH8"/>
<dbReference type="RefSeq" id="WP_119929135.1">
    <property type="nucleotide sequence ID" value="NZ_QZEY01000011.1"/>
</dbReference>
<accession>A0A3A4AJH8</accession>
<gene>
    <name evidence="1" type="ORF">D5H75_25930</name>
</gene>
<name>A0A3A4AJH8_9ACTN</name>
<dbReference type="InterPro" id="IPR011051">
    <property type="entry name" value="RmlC_Cupin_sf"/>
</dbReference>
<dbReference type="EMBL" id="QZEY01000011">
    <property type="protein sequence ID" value="RJL27234.1"/>
    <property type="molecule type" value="Genomic_DNA"/>
</dbReference>
<reference evidence="1 2" key="1">
    <citation type="submission" date="2018-09" db="EMBL/GenBank/DDBJ databases">
        <title>YIM 75507 draft genome.</title>
        <authorList>
            <person name="Tang S."/>
            <person name="Feng Y."/>
        </authorList>
    </citation>
    <scope>NUCLEOTIDE SEQUENCE [LARGE SCALE GENOMIC DNA]</scope>
    <source>
        <strain evidence="1 2">YIM 75507</strain>
    </source>
</reference>
<protein>
    <recommendedName>
        <fullName evidence="3">Cupin domain-containing protein</fullName>
    </recommendedName>
</protein>
<evidence type="ECO:0000313" key="1">
    <source>
        <dbReference type="EMBL" id="RJL27234.1"/>
    </source>
</evidence>
<sequence length="167" mass="18087">MTPDPEQAVVRGDPLPADDRRAGRVFHVAKDRLEADNPVPGFETRTARLGDYTVVFETMPAGWPPTGAFDGLPGDRCPVAHWGYLFEGRFRAVLDDGTELSVGPGEAYYLPPGHLFQSLEPSRTVWFSPAAELAGTFEIVAGNVAALLSMTPPVNTVNPHIKEAESE</sequence>
<comment type="caution">
    <text evidence="1">The sequence shown here is derived from an EMBL/GenBank/DDBJ whole genome shotgun (WGS) entry which is preliminary data.</text>
</comment>
<dbReference type="Proteomes" id="UP000265768">
    <property type="component" value="Unassembled WGS sequence"/>
</dbReference>
<evidence type="ECO:0000313" key="2">
    <source>
        <dbReference type="Proteomes" id="UP000265768"/>
    </source>
</evidence>
<proteinExistence type="predicted"/>
<dbReference type="OrthoDB" id="1119958at2"/>
<keyword evidence="2" id="KW-1185">Reference proteome</keyword>
<dbReference type="Gene3D" id="2.60.120.10">
    <property type="entry name" value="Jelly Rolls"/>
    <property type="match status" value="1"/>
</dbReference>
<organism evidence="1 2">
    <name type="scientific">Bailinhaonella thermotolerans</name>
    <dbReference type="NCBI Taxonomy" id="1070861"/>
    <lineage>
        <taxon>Bacteria</taxon>
        <taxon>Bacillati</taxon>
        <taxon>Actinomycetota</taxon>
        <taxon>Actinomycetes</taxon>
        <taxon>Streptosporangiales</taxon>
        <taxon>Streptosporangiaceae</taxon>
        <taxon>Bailinhaonella</taxon>
    </lineage>
</organism>
<dbReference type="SUPFAM" id="SSF51182">
    <property type="entry name" value="RmlC-like cupins"/>
    <property type="match status" value="1"/>
</dbReference>
<evidence type="ECO:0008006" key="3">
    <source>
        <dbReference type="Google" id="ProtNLM"/>
    </source>
</evidence>
<dbReference type="InterPro" id="IPR014710">
    <property type="entry name" value="RmlC-like_jellyroll"/>
</dbReference>